<dbReference type="AlphaFoldDB" id="A0A0M7A6K6"/>
<organism evidence="4 5">
    <name type="scientific">Roseibium alexandrii</name>
    <dbReference type="NCBI Taxonomy" id="388408"/>
    <lineage>
        <taxon>Bacteria</taxon>
        <taxon>Pseudomonadati</taxon>
        <taxon>Pseudomonadota</taxon>
        <taxon>Alphaproteobacteria</taxon>
        <taxon>Hyphomicrobiales</taxon>
        <taxon>Stappiaceae</taxon>
        <taxon>Roseibium</taxon>
    </lineage>
</organism>
<dbReference type="PANTHER" id="PTHR19328:SF75">
    <property type="entry name" value="ALDOSE SUGAR DEHYDROGENASE YLII"/>
    <property type="match status" value="1"/>
</dbReference>
<feature type="compositionally biased region" description="Basic and acidic residues" evidence="1">
    <location>
        <begin position="194"/>
        <end position="206"/>
    </location>
</feature>
<keyword evidence="2" id="KW-0812">Transmembrane</keyword>
<name>A0A0M7A6K6_9HYPH</name>
<proteinExistence type="predicted"/>
<protein>
    <submittedName>
        <fullName evidence="4">Soluble aldose sugar dehydrogenase YliI</fullName>
        <ecNumber evidence="4">1.1.5.-</ecNumber>
    </submittedName>
</protein>
<keyword evidence="2" id="KW-1133">Transmembrane helix</keyword>
<evidence type="ECO:0000313" key="5">
    <source>
        <dbReference type="Proteomes" id="UP000053235"/>
    </source>
</evidence>
<dbReference type="SUPFAM" id="SSF50952">
    <property type="entry name" value="Soluble quinoprotein glucose dehydrogenase"/>
    <property type="match status" value="1"/>
</dbReference>
<feature type="transmembrane region" description="Helical" evidence="2">
    <location>
        <begin position="21"/>
        <end position="41"/>
    </location>
</feature>
<dbReference type="InterPro" id="IPR011041">
    <property type="entry name" value="Quinoprot_gluc/sorb_DH_b-prop"/>
</dbReference>
<feature type="region of interest" description="Disordered" evidence="1">
    <location>
        <begin position="194"/>
        <end position="223"/>
    </location>
</feature>
<keyword evidence="4" id="KW-0560">Oxidoreductase</keyword>
<dbReference type="EC" id="1.1.5.-" evidence="4"/>
<dbReference type="EMBL" id="CXWD01000008">
    <property type="protein sequence ID" value="CTQ70241.1"/>
    <property type="molecule type" value="Genomic_DNA"/>
</dbReference>
<gene>
    <name evidence="4" type="primary">yliI</name>
    <name evidence="4" type="ORF">LAX5112_02426</name>
</gene>
<sequence length="395" mass="42370">MDGFREGDVQHAYWRQGSRHGLLRYAWTVLVAGITFLGLAGSPNQSAHAQSAVTAETVASGLSYPWSVAFLPDGGYLVTERDGVLKVVHEDGRQDVVAGTPEVFAQGQGGLLDVVLSPSFEADQTVYLTFSQGSPEGAGTSLFKATLDGSNGAGYALVEGDTIFAGNNKAFGGRHFGSRLAFDGDGNIYMTLGDRGDGPRSQDTSDHTGSVLRLTPDGDPAPGNPFLDNPAYQPEIWSIGHRNPQSAAVHPETGALWTVEHGARGGDEINIPEAGKNYGWPVISYGRHYSGGKIGEGTEKAGMEQPIFYWDPSIAPSGMAFVTSDKYPDWSGDLLVGALRGQHLAKLTLDGEDVVFEEQLLTDLRERIRDVRQGPDGFIYVLTDSDDGKLIRLRP</sequence>
<feature type="domain" description="Glucose/Sorbosone dehydrogenase" evidence="3">
    <location>
        <begin position="62"/>
        <end position="392"/>
    </location>
</feature>
<dbReference type="STRING" id="388408.LAX5112_02426"/>
<dbReference type="Gene3D" id="2.120.10.30">
    <property type="entry name" value="TolB, C-terminal domain"/>
    <property type="match status" value="1"/>
</dbReference>
<keyword evidence="5" id="KW-1185">Reference proteome</keyword>
<dbReference type="InterPro" id="IPR011042">
    <property type="entry name" value="6-blade_b-propeller_TolB-like"/>
</dbReference>
<evidence type="ECO:0000313" key="4">
    <source>
        <dbReference type="EMBL" id="CTQ70241.1"/>
    </source>
</evidence>
<dbReference type="PANTHER" id="PTHR19328">
    <property type="entry name" value="HEDGEHOG-INTERACTING PROTEIN"/>
    <property type="match status" value="1"/>
</dbReference>
<evidence type="ECO:0000256" key="1">
    <source>
        <dbReference type="SAM" id="MobiDB-lite"/>
    </source>
</evidence>
<dbReference type="Pfam" id="PF07995">
    <property type="entry name" value="GSDH"/>
    <property type="match status" value="1"/>
</dbReference>
<dbReference type="Proteomes" id="UP000053235">
    <property type="component" value="Unassembled WGS sequence"/>
</dbReference>
<evidence type="ECO:0000256" key="2">
    <source>
        <dbReference type="SAM" id="Phobius"/>
    </source>
</evidence>
<dbReference type="GO" id="GO:0016491">
    <property type="term" value="F:oxidoreductase activity"/>
    <property type="evidence" value="ECO:0007669"/>
    <property type="project" value="UniProtKB-KW"/>
</dbReference>
<keyword evidence="2" id="KW-0472">Membrane</keyword>
<accession>A0A0M7A6K6</accession>
<evidence type="ECO:0000259" key="3">
    <source>
        <dbReference type="Pfam" id="PF07995"/>
    </source>
</evidence>
<dbReference type="InterPro" id="IPR012938">
    <property type="entry name" value="Glc/Sorbosone_DH"/>
</dbReference>
<reference evidence="5" key="1">
    <citation type="submission" date="2015-07" db="EMBL/GenBank/DDBJ databases">
        <authorList>
            <person name="Rodrigo-Torres Lidia"/>
            <person name="Arahal R.David."/>
        </authorList>
    </citation>
    <scope>NUCLEOTIDE SEQUENCE [LARGE SCALE GENOMIC DNA]</scope>
    <source>
        <strain evidence="5">CECT 5112</strain>
    </source>
</reference>